<dbReference type="Proteomes" id="UP000784294">
    <property type="component" value="Unassembled WGS sequence"/>
</dbReference>
<sequence>MKNREQPPLRSRSGSAMAGTIFRPTPNMSAVNFGLATPTRRRMSGFIAGNHPSLYAQSLLCGQLAGGAANSVGVSNASAYPGWPFAAADLGASATPICLNNAGAFLAPVGLDGMAGMPRRRDWLATGSPFASPGPHSPFASWQTSPRNSLFSSNTVLAAMEAARQAAVNATLMNYAAVAAAAAAANEDGLFANSHWMNSMSTPGGDKETMATSDCLAEEELGPAREEEASSKGEPVRRDESTPGRENEESASNMDSAETSRGPHKKEEKAKNSTNNLEYGHLDDISVGVSPCESFPFATSCLNERSQMDIFLL</sequence>
<feature type="region of interest" description="Disordered" evidence="1">
    <location>
        <begin position="219"/>
        <end position="279"/>
    </location>
</feature>
<protein>
    <submittedName>
        <fullName evidence="2">Uncharacterized protein</fullName>
    </submittedName>
</protein>
<gene>
    <name evidence="2" type="ORF">PXEA_LOCUS33794</name>
</gene>
<keyword evidence="3" id="KW-1185">Reference proteome</keyword>
<feature type="compositionally biased region" description="Basic and acidic residues" evidence="1">
    <location>
        <begin position="222"/>
        <end position="248"/>
    </location>
</feature>
<organism evidence="2 3">
    <name type="scientific">Protopolystoma xenopodis</name>
    <dbReference type="NCBI Taxonomy" id="117903"/>
    <lineage>
        <taxon>Eukaryota</taxon>
        <taxon>Metazoa</taxon>
        <taxon>Spiralia</taxon>
        <taxon>Lophotrochozoa</taxon>
        <taxon>Platyhelminthes</taxon>
        <taxon>Monogenea</taxon>
        <taxon>Polyopisthocotylea</taxon>
        <taxon>Polystomatidea</taxon>
        <taxon>Polystomatidae</taxon>
        <taxon>Protopolystoma</taxon>
    </lineage>
</organism>
<evidence type="ECO:0000313" key="3">
    <source>
        <dbReference type="Proteomes" id="UP000784294"/>
    </source>
</evidence>
<dbReference type="EMBL" id="CAAALY010264566">
    <property type="protein sequence ID" value="VEL40354.1"/>
    <property type="molecule type" value="Genomic_DNA"/>
</dbReference>
<name>A0A3S5C7G2_9PLAT</name>
<dbReference type="AlphaFoldDB" id="A0A3S5C7G2"/>
<evidence type="ECO:0000313" key="2">
    <source>
        <dbReference type="EMBL" id="VEL40354.1"/>
    </source>
</evidence>
<feature type="compositionally biased region" description="Polar residues" evidence="1">
    <location>
        <begin position="250"/>
        <end position="259"/>
    </location>
</feature>
<accession>A0A3S5C7G2</accession>
<evidence type="ECO:0000256" key="1">
    <source>
        <dbReference type="SAM" id="MobiDB-lite"/>
    </source>
</evidence>
<reference evidence="2" key="1">
    <citation type="submission" date="2018-11" db="EMBL/GenBank/DDBJ databases">
        <authorList>
            <consortium name="Pathogen Informatics"/>
        </authorList>
    </citation>
    <scope>NUCLEOTIDE SEQUENCE</scope>
</reference>
<comment type="caution">
    <text evidence="2">The sequence shown here is derived from an EMBL/GenBank/DDBJ whole genome shotgun (WGS) entry which is preliminary data.</text>
</comment>
<proteinExistence type="predicted"/>